<dbReference type="InterPro" id="IPR046335">
    <property type="entry name" value="LacI/GalR-like_sensor"/>
</dbReference>
<keyword evidence="6" id="KW-1185">Reference proteome</keyword>
<evidence type="ECO:0000313" key="5">
    <source>
        <dbReference type="EMBL" id="MDT0382909.1"/>
    </source>
</evidence>
<evidence type="ECO:0000256" key="2">
    <source>
        <dbReference type="ARBA" id="ARBA00023125"/>
    </source>
</evidence>
<sequence>LTTVRQPMVRLGEKAVELLVRRLTGEREAEPVSLMLPVGVARRASCGCADEETTTGFTDL</sequence>
<keyword evidence="1" id="KW-0805">Transcription regulation</keyword>
<proteinExistence type="predicted"/>
<keyword evidence="3" id="KW-0804">Transcription</keyword>
<protein>
    <submittedName>
        <fullName evidence="5">Substrate-binding domain-containing protein</fullName>
    </submittedName>
</protein>
<dbReference type="Proteomes" id="UP001183414">
    <property type="component" value="Unassembled WGS sequence"/>
</dbReference>
<dbReference type="InterPro" id="IPR028082">
    <property type="entry name" value="Peripla_BP_I"/>
</dbReference>
<dbReference type="RefSeq" id="WP_311676419.1">
    <property type="nucleotide sequence ID" value="NZ_JAVREQ010000257.1"/>
</dbReference>
<comment type="caution">
    <text evidence="5">The sequence shown here is derived from an EMBL/GenBank/DDBJ whole genome shotgun (WGS) entry which is preliminary data.</text>
</comment>
<evidence type="ECO:0000313" key="6">
    <source>
        <dbReference type="Proteomes" id="UP001183414"/>
    </source>
</evidence>
<dbReference type="Pfam" id="PF13377">
    <property type="entry name" value="Peripla_BP_3"/>
    <property type="match status" value="1"/>
</dbReference>
<dbReference type="SUPFAM" id="SSF53822">
    <property type="entry name" value="Periplasmic binding protein-like I"/>
    <property type="match status" value="1"/>
</dbReference>
<name>A0ABU2P1N9_9ACTN</name>
<keyword evidence="2" id="KW-0238">DNA-binding</keyword>
<accession>A0ABU2P1N9</accession>
<evidence type="ECO:0000256" key="1">
    <source>
        <dbReference type="ARBA" id="ARBA00023015"/>
    </source>
</evidence>
<dbReference type="EMBL" id="JAVREQ010000257">
    <property type="protein sequence ID" value="MDT0382909.1"/>
    <property type="molecule type" value="Genomic_DNA"/>
</dbReference>
<dbReference type="Gene3D" id="3.40.50.2300">
    <property type="match status" value="1"/>
</dbReference>
<gene>
    <name evidence="5" type="ORF">RM572_29610</name>
</gene>
<evidence type="ECO:0000256" key="3">
    <source>
        <dbReference type="ARBA" id="ARBA00023163"/>
    </source>
</evidence>
<feature type="domain" description="Transcriptional regulator LacI/GalR-like sensor" evidence="4">
    <location>
        <begin position="1"/>
        <end position="46"/>
    </location>
</feature>
<organism evidence="5 6">
    <name type="scientific">Streptomyces hazeniae</name>
    <dbReference type="NCBI Taxonomy" id="3075538"/>
    <lineage>
        <taxon>Bacteria</taxon>
        <taxon>Bacillati</taxon>
        <taxon>Actinomycetota</taxon>
        <taxon>Actinomycetes</taxon>
        <taxon>Kitasatosporales</taxon>
        <taxon>Streptomycetaceae</taxon>
        <taxon>Streptomyces</taxon>
    </lineage>
</organism>
<evidence type="ECO:0000259" key="4">
    <source>
        <dbReference type="Pfam" id="PF13377"/>
    </source>
</evidence>
<feature type="non-terminal residue" evidence="5">
    <location>
        <position position="1"/>
    </location>
</feature>
<reference evidence="6" key="1">
    <citation type="submission" date="2023-07" db="EMBL/GenBank/DDBJ databases">
        <title>30 novel species of actinomycetes from the DSMZ collection.</title>
        <authorList>
            <person name="Nouioui I."/>
        </authorList>
    </citation>
    <scope>NUCLEOTIDE SEQUENCE [LARGE SCALE GENOMIC DNA]</scope>
    <source>
        <strain evidence="6">DSM 42041</strain>
    </source>
</reference>